<proteinExistence type="predicted"/>
<dbReference type="AlphaFoldDB" id="A0A1L7XNZ5"/>
<keyword evidence="2" id="KW-1185">Reference proteome</keyword>
<dbReference type="Proteomes" id="UP000184330">
    <property type="component" value="Unassembled WGS sequence"/>
</dbReference>
<dbReference type="OrthoDB" id="3562267at2759"/>
<name>A0A1L7XNZ5_9HELO</name>
<sequence>MVGVGLIDRLGPEVLEKLPTSTIIKVSCPHSAYKSNGKSVYLPEVLACAVSSRFRDLCKNTSKRNFTADEVLDGSADVIMRDLINGSFYTQMCLFQQWLYGSDISKDKTLCCDRWYFGQNIGSPMYQNDAMRLLRSSVRPVGIKIITRDSIGYKDISLIWDQADFTPDEELGYDDSQCGEVYWGNKQMLRFFLDIYAFIGTKDDEVSGLIAEGGPCAIQIAKLIDAAARSGGFESAPWKLKNLQRYLVDDCLSGASVEKTVAPEASGVVPSTVATTAKINLKRKSPSEEYGRG</sequence>
<dbReference type="EMBL" id="FJOG01000039">
    <property type="protein sequence ID" value="CZR66744.1"/>
    <property type="molecule type" value="Genomic_DNA"/>
</dbReference>
<evidence type="ECO:0000313" key="2">
    <source>
        <dbReference type="Proteomes" id="UP000184330"/>
    </source>
</evidence>
<gene>
    <name evidence="1" type="ORF">PAC_16645</name>
</gene>
<organism evidence="1 2">
    <name type="scientific">Phialocephala subalpina</name>
    <dbReference type="NCBI Taxonomy" id="576137"/>
    <lineage>
        <taxon>Eukaryota</taxon>
        <taxon>Fungi</taxon>
        <taxon>Dikarya</taxon>
        <taxon>Ascomycota</taxon>
        <taxon>Pezizomycotina</taxon>
        <taxon>Leotiomycetes</taxon>
        <taxon>Helotiales</taxon>
        <taxon>Mollisiaceae</taxon>
        <taxon>Phialocephala</taxon>
        <taxon>Phialocephala fortinii species complex</taxon>
    </lineage>
</organism>
<evidence type="ECO:0000313" key="1">
    <source>
        <dbReference type="EMBL" id="CZR66744.1"/>
    </source>
</evidence>
<protein>
    <submittedName>
        <fullName evidence="1">Uncharacterized protein</fullName>
    </submittedName>
</protein>
<reference evidence="1 2" key="1">
    <citation type="submission" date="2016-03" db="EMBL/GenBank/DDBJ databases">
        <authorList>
            <person name="Ploux O."/>
        </authorList>
    </citation>
    <scope>NUCLEOTIDE SEQUENCE [LARGE SCALE GENOMIC DNA]</scope>
    <source>
        <strain evidence="1 2">UAMH 11012</strain>
    </source>
</reference>
<accession>A0A1L7XNZ5</accession>